<sequence>MFELVYRSSAIPNLTHTDISNILETAINFNSENSITGCLVYHNHSFLQILEGEENIIQELFVSIRQDVRHTDIELLHEDKIMKRLFKSWNMAYVDLNVLYNNNNTDRELFKSNFITYATLADKSNEASKLFWENAKSIIRESA</sequence>
<evidence type="ECO:0000313" key="3">
    <source>
        <dbReference type="Proteomes" id="UP000182510"/>
    </source>
</evidence>
<name>A0A1L3J416_9FLAO</name>
<dbReference type="AlphaFoldDB" id="A0A1L3J416"/>
<accession>A0A1L3J416</accession>
<dbReference type="EMBL" id="CP018153">
    <property type="protein sequence ID" value="APG59878.1"/>
    <property type="molecule type" value="Genomic_DNA"/>
</dbReference>
<dbReference type="SMART" id="SM01034">
    <property type="entry name" value="BLUF"/>
    <property type="match status" value="1"/>
</dbReference>
<dbReference type="GO" id="GO:0071949">
    <property type="term" value="F:FAD binding"/>
    <property type="evidence" value="ECO:0007669"/>
    <property type="project" value="InterPro"/>
</dbReference>
<reference evidence="2 3" key="1">
    <citation type="submission" date="2016-11" db="EMBL/GenBank/DDBJ databases">
        <title>Gramella sp. LPB0144 isolated from marine environment.</title>
        <authorList>
            <person name="Kim E."/>
            <person name="Yi H."/>
        </authorList>
    </citation>
    <scope>NUCLEOTIDE SEQUENCE [LARGE SCALE GENOMIC DNA]</scope>
    <source>
        <strain evidence="2 3">LPB0144</strain>
    </source>
</reference>
<dbReference type="RefSeq" id="WP_072552528.1">
    <property type="nucleotide sequence ID" value="NZ_CP018153.1"/>
</dbReference>
<evidence type="ECO:0000259" key="1">
    <source>
        <dbReference type="PROSITE" id="PS50925"/>
    </source>
</evidence>
<gene>
    <name evidence="2" type="ORF">LPB144_05370</name>
</gene>
<dbReference type="OrthoDB" id="1122028at2"/>
<dbReference type="SUPFAM" id="SSF54975">
    <property type="entry name" value="Acylphosphatase/BLUF domain-like"/>
    <property type="match status" value="1"/>
</dbReference>
<organism evidence="2 3">
    <name type="scientific">Christiangramia salexigens</name>
    <dbReference type="NCBI Taxonomy" id="1913577"/>
    <lineage>
        <taxon>Bacteria</taxon>
        <taxon>Pseudomonadati</taxon>
        <taxon>Bacteroidota</taxon>
        <taxon>Flavobacteriia</taxon>
        <taxon>Flavobacteriales</taxon>
        <taxon>Flavobacteriaceae</taxon>
        <taxon>Christiangramia</taxon>
    </lineage>
</organism>
<dbReference type="Gene3D" id="3.30.70.100">
    <property type="match status" value="1"/>
</dbReference>
<dbReference type="GO" id="GO:0009882">
    <property type="term" value="F:blue light photoreceptor activity"/>
    <property type="evidence" value="ECO:0007669"/>
    <property type="project" value="InterPro"/>
</dbReference>
<dbReference type="InterPro" id="IPR007024">
    <property type="entry name" value="BLUF_domain"/>
</dbReference>
<dbReference type="PROSITE" id="PS50925">
    <property type="entry name" value="BLUF"/>
    <property type="match status" value="1"/>
</dbReference>
<keyword evidence="3" id="KW-1185">Reference proteome</keyword>
<dbReference type="KEGG" id="grl:LPB144_05370"/>
<dbReference type="Proteomes" id="UP000182510">
    <property type="component" value="Chromosome"/>
</dbReference>
<evidence type="ECO:0000313" key="2">
    <source>
        <dbReference type="EMBL" id="APG59878.1"/>
    </source>
</evidence>
<dbReference type="InterPro" id="IPR036046">
    <property type="entry name" value="Acylphosphatase-like_dom_sf"/>
</dbReference>
<dbReference type="Pfam" id="PF04940">
    <property type="entry name" value="BLUF"/>
    <property type="match status" value="1"/>
</dbReference>
<proteinExistence type="predicted"/>
<feature type="domain" description="BLUF" evidence="1">
    <location>
        <begin position="1"/>
        <end position="92"/>
    </location>
</feature>
<dbReference type="STRING" id="1913577.LPB144_05370"/>
<protein>
    <recommendedName>
        <fullName evidence="1">BLUF domain-containing protein</fullName>
    </recommendedName>
</protein>